<accession>A0A1S8A8L1</accession>
<protein>
    <submittedName>
        <fullName evidence="2">Uncharacterized protein</fullName>
    </submittedName>
</protein>
<feature type="region of interest" description="Disordered" evidence="1">
    <location>
        <begin position="1"/>
        <end position="25"/>
    </location>
</feature>
<sequence length="145" mass="15958">MLSPTLRTTRISSGKATHEKFARNHPSDCEERCVALVTDVSRNNRTAEELHLPRRGDVGSGELGNRIMRFLINRNAERGRERGRRGVEVPQLAQFGDHGGRGKALRQRRRRYGRLARAAGKPAAPVTPVRARGDIAGTSEIAVAA</sequence>
<name>A0A1S8A8L1_ROSNE</name>
<reference evidence="2" key="1">
    <citation type="submission" date="2016-03" db="EMBL/GenBank/DDBJ databases">
        <title>Draft genome sequence of Rosellinia necatrix.</title>
        <authorList>
            <person name="Kanematsu S."/>
        </authorList>
    </citation>
    <scope>NUCLEOTIDE SEQUENCE [LARGE SCALE GENOMIC DNA]</scope>
    <source>
        <strain evidence="2">W97</strain>
    </source>
</reference>
<evidence type="ECO:0000313" key="2">
    <source>
        <dbReference type="EMBL" id="GAW26446.1"/>
    </source>
</evidence>
<dbReference type="AlphaFoldDB" id="A0A1S8A8L1"/>
<dbReference type="EMBL" id="DF977477">
    <property type="protein sequence ID" value="GAW26446.1"/>
    <property type="molecule type" value="Genomic_DNA"/>
</dbReference>
<keyword evidence="3" id="KW-1185">Reference proteome</keyword>
<evidence type="ECO:0000313" key="3">
    <source>
        <dbReference type="Proteomes" id="UP000054516"/>
    </source>
</evidence>
<gene>
    <name evidence="2" type="ORF">SAMD00023353_3200590</name>
</gene>
<feature type="region of interest" description="Disordered" evidence="1">
    <location>
        <begin position="79"/>
        <end position="107"/>
    </location>
</feature>
<feature type="compositionally biased region" description="Polar residues" evidence="1">
    <location>
        <begin position="1"/>
        <end position="15"/>
    </location>
</feature>
<proteinExistence type="predicted"/>
<evidence type="ECO:0000256" key="1">
    <source>
        <dbReference type="SAM" id="MobiDB-lite"/>
    </source>
</evidence>
<dbReference type="Proteomes" id="UP000054516">
    <property type="component" value="Unassembled WGS sequence"/>
</dbReference>
<organism evidence="2">
    <name type="scientific">Rosellinia necatrix</name>
    <name type="common">White root-rot fungus</name>
    <dbReference type="NCBI Taxonomy" id="77044"/>
    <lineage>
        <taxon>Eukaryota</taxon>
        <taxon>Fungi</taxon>
        <taxon>Dikarya</taxon>
        <taxon>Ascomycota</taxon>
        <taxon>Pezizomycotina</taxon>
        <taxon>Sordariomycetes</taxon>
        <taxon>Xylariomycetidae</taxon>
        <taxon>Xylariales</taxon>
        <taxon>Xylariaceae</taxon>
        <taxon>Rosellinia</taxon>
    </lineage>
</organism>
<feature type="compositionally biased region" description="Basic and acidic residues" evidence="1">
    <location>
        <begin position="16"/>
        <end position="25"/>
    </location>
</feature>